<reference evidence="4 5" key="1">
    <citation type="journal article" date="2012" name="Int. J. Syst. Evol. Microbiol.">
        <title>Shewanella dokdonensis sp. nov., isolated from seawater.</title>
        <authorList>
            <person name="Sung H.R."/>
            <person name="Yoon J.H."/>
            <person name="Ghim S.Y."/>
        </authorList>
    </citation>
    <scope>NUCLEOTIDE SEQUENCE [LARGE SCALE GENOMIC DNA]</scope>
    <source>
        <strain evidence="4 5">DSM 23626</strain>
    </source>
</reference>
<dbReference type="RefSeq" id="WP_213682287.1">
    <property type="nucleotide sequence ID" value="NZ_CP074572.1"/>
</dbReference>
<dbReference type="Proteomes" id="UP000676428">
    <property type="component" value="Chromosome"/>
</dbReference>
<dbReference type="InterPro" id="IPR028098">
    <property type="entry name" value="Glyco_trans_4-like_N"/>
</dbReference>
<name>A0ABX8DFZ9_9GAMM</name>
<feature type="domain" description="Glycosyl transferase family 1" evidence="2">
    <location>
        <begin position="112"/>
        <end position="254"/>
    </location>
</feature>
<keyword evidence="1" id="KW-0808">Transferase</keyword>
<evidence type="ECO:0000259" key="3">
    <source>
        <dbReference type="Pfam" id="PF13439"/>
    </source>
</evidence>
<evidence type="ECO:0000313" key="5">
    <source>
        <dbReference type="Proteomes" id="UP000676428"/>
    </source>
</evidence>
<gene>
    <name evidence="4" type="ORF">KHX94_02830</name>
</gene>
<dbReference type="Gene3D" id="3.40.50.2000">
    <property type="entry name" value="Glycogen Phosphorylase B"/>
    <property type="match status" value="2"/>
</dbReference>
<dbReference type="EMBL" id="CP074572">
    <property type="protein sequence ID" value="QVK23669.1"/>
    <property type="molecule type" value="Genomic_DNA"/>
</dbReference>
<evidence type="ECO:0000313" key="4">
    <source>
        <dbReference type="EMBL" id="QVK23669.1"/>
    </source>
</evidence>
<keyword evidence="5" id="KW-1185">Reference proteome</keyword>
<dbReference type="PANTHER" id="PTHR46401:SF2">
    <property type="entry name" value="GLYCOSYLTRANSFERASE WBBK-RELATED"/>
    <property type="match status" value="1"/>
</dbReference>
<proteinExistence type="predicted"/>
<feature type="domain" description="Glycosyltransferase subfamily 4-like N-terminal" evidence="3">
    <location>
        <begin position="23"/>
        <end position="95"/>
    </location>
</feature>
<accession>A0ABX8DFZ9</accession>
<dbReference type="SUPFAM" id="SSF53756">
    <property type="entry name" value="UDP-Glycosyltransferase/glycogen phosphorylase"/>
    <property type="match status" value="1"/>
</dbReference>
<protein>
    <submittedName>
        <fullName evidence="4">Glycosyltransferase family 4 protein</fullName>
    </submittedName>
</protein>
<sequence length="296" mass="34180">MVLYITNSRSLLGFYREIPYFLIAKIFNVPLVTHLHGADFNIFFESLGYLNRKLVRFCYNIPKVNIVLNERMRKEYSCLGINVSTTVIPNFVDLSFVDSVNKNDLNKKFDINNIKVIFLSNLLEDKGIFELLYGYLQCSDDVKSRISINIVGKPMFKNKSSLKNFFDLLDATNGKVIYKGPKYNQDKWSELLSSDILILPTYYATEAFPLVFLEAAASGCFILTTKHNYLESVLSDFYCNFFEPKSSSEVSRVFTEMTRNLNTLTLGKENNFLISKRYSKSFYESNLLDVFQSVLE</sequence>
<organism evidence="4 5">
    <name type="scientific">Shewanella dokdonensis</name>
    <dbReference type="NCBI Taxonomy" id="712036"/>
    <lineage>
        <taxon>Bacteria</taxon>
        <taxon>Pseudomonadati</taxon>
        <taxon>Pseudomonadota</taxon>
        <taxon>Gammaproteobacteria</taxon>
        <taxon>Alteromonadales</taxon>
        <taxon>Shewanellaceae</taxon>
        <taxon>Shewanella</taxon>
    </lineage>
</organism>
<evidence type="ECO:0000256" key="1">
    <source>
        <dbReference type="ARBA" id="ARBA00022679"/>
    </source>
</evidence>
<dbReference type="Pfam" id="PF13439">
    <property type="entry name" value="Glyco_transf_4"/>
    <property type="match status" value="1"/>
</dbReference>
<dbReference type="PANTHER" id="PTHR46401">
    <property type="entry name" value="GLYCOSYLTRANSFERASE WBBK-RELATED"/>
    <property type="match status" value="1"/>
</dbReference>
<dbReference type="Pfam" id="PF00534">
    <property type="entry name" value="Glycos_transf_1"/>
    <property type="match status" value="1"/>
</dbReference>
<dbReference type="InterPro" id="IPR001296">
    <property type="entry name" value="Glyco_trans_1"/>
</dbReference>
<evidence type="ECO:0000259" key="2">
    <source>
        <dbReference type="Pfam" id="PF00534"/>
    </source>
</evidence>